<reference evidence="1" key="1">
    <citation type="submission" date="2020-08" db="EMBL/GenBank/DDBJ databases">
        <title>Multicomponent nature underlies the extraordinary mechanical properties of spider dragline silk.</title>
        <authorList>
            <person name="Kono N."/>
            <person name="Nakamura H."/>
            <person name="Mori M."/>
            <person name="Yoshida Y."/>
            <person name="Ohtoshi R."/>
            <person name="Malay A.D."/>
            <person name="Moran D.A.P."/>
            <person name="Tomita M."/>
            <person name="Numata K."/>
            <person name="Arakawa K."/>
        </authorList>
    </citation>
    <scope>NUCLEOTIDE SEQUENCE</scope>
</reference>
<evidence type="ECO:0000313" key="2">
    <source>
        <dbReference type="Proteomes" id="UP000887013"/>
    </source>
</evidence>
<evidence type="ECO:0000313" key="1">
    <source>
        <dbReference type="EMBL" id="GFT93761.1"/>
    </source>
</evidence>
<comment type="caution">
    <text evidence="1">The sequence shown here is derived from an EMBL/GenBank/DDBJ whole genome shotgun (WGS) entry which is preliminary data.</text>
</comment>
<organism evidence="1 2">
    <name type="scientific">Nephila pilipes</name>
    <name type="common">Giant wood spider</name>
    <name type="synonym">Nephila maculata</name>
    <dbReference type="NCBI Taxonomy" id="299642"/>
    <lineage>
        <taxon>Eukaryota</taxon>
        <taxon>Metazoa</taxon>
        <taxon>Ecdysozoa</taxon>
        <taxon>Arthropoda</taxon>
        <taxon>Chelicerata</taxon>
        <taxon>Arachnida</taxon>
        <taxon>Araneae</taxon>
        <taxon>Araneomorphae</taxon>
        <taxon>Entelegynae</taxon>
        <taxon>Araneoidea</taxon>
        <taxon>Nephilidae</taxon>
        <taxon>Nephila</taxon>
    </lineage>
</organism>
<dbReference type="EMBL" id="BMAW01025753">
    <property type="protein sequence ID" value="GFT93761.1"/>
    <property type="molecule type" value="Genomic_DNA"/>
</dbReference>
<gene>
    <name evidence="1" type="ORF">NPIL_136311</name>
</gene>
<protein>
    <submittedName>
        <fullName evidence="1">Uncharacterized protein</fullName>
    </submittedName>
</protein>
<keyword evidence="2" id="KW-1185">Reference proteome</keyword>
<dbReference type="AlphaFoldDB" id="A0A8X6U921"/>
<name>A0A8X6U921_NEPPI</name>
<dbReference type="Proteomes" id="UP000887013">
    <property type="component" value="Unassembled WGS sequence"/>
</dbReference>
<proteinExistence type="predicted"/>
<sequence>MKRWRILKFKFSYYRFNGGRGASVRYRLPAPRQEDLTKFALDWMPGDRRVKLDLVIARPPFPGSEQPSRRLGEEDGVWKWIC</sequence>
<accession>A0A8X6U921</accession>